<protein>
    <submittedName>
        <fullName evidence="1">SipW-dependent-type signal peptide-containing protein</fullName>
    </submittedName>
</protein>
<dbReference type="AlphaFoldDB" id="A0A9D2EGU0"/>
<comment type="caution">
    <text evidence="1">The sequence shown here is derived from an EMBL/GenBank/DDBJ whole genome shotgun (WGS) entry which is preliminary data.</text>
</comment>
<dbReference type="Proteomes" id="UP000824037">
    <property type="component" value="Unassembled WGS sequence"/>
</dbReference>
<organism evidence="1 2">
    <name type="scientific">Candidatus Ruania gallistercoris</name>
    <dbReference type="NCBI Taxonomy" id="2838746"/>
    <lineage>
        <taxon>Bacteria</taxon>
        <taxon>Bacillati</taxon>
        <taxon>Actinomycetota</taxon>
        <taxon>Actinomycetes</taxon>
        <taxon>Micrococcales</taxon>
        <taxon>Ruaniaceae</taxon>
        <taxon>Ruania</taxon>
    </lineage>
</organism>
<sequence>MRRARRERPGGRRWLRLRALLAGGLVLGVGGAVTLAAWNDSEYASSTLTASTFGIEGSVNGGDWSEHPTADDAAQLVFDPELPLLSPGQSGFLQFSVRTTADATAGGAVSLQTPVLQGSAALQEALEYAVRVVPDGSGCDAALFEQVGVEVIVPNGTALDAGVPENASELAPEAGNAVDYCVRISMIAGAGNEVQGETLTATWQFLAESA</sequence>
<dbReference type="EMBL" id="DXBY01000288">
    <property type="protein sequence ID" value="HIZ37439.1"/>
    <property type="molecule type" value="Genomic_DNA"/>
</dbReference>
<reference evidence="1" key="1">
    <citation type="journal article" date="2021" name="PeerJ">
        <title>Extensive microbial diversity within the chicken gut microbiome revealed by metagenomics and culture.</title>
        <authorList>
            <person name="Gilroy R."/>
            <person name="Ravi A."/>
            <person name="Getino M."/>
            <person name="Pursley I."/>
            <person name="Horton D.L."/>
            <person name="Alikhan N.F."/>
            <person name="Baker D."/>
            <person name="Gharbi K."/>
            <person name="Hall N."/>
            <person name="Watson M."/>
            <person name="Adriaenssens E.M."/>
            <person name="Foster-Nyarko E."/>
            <person name="Jarju S."/>
            <person name="Secka A."/>
            <person name="Antonio M."/>
            <person name="Oren A."/>
            <person name="Chaudhuri R.R."/>
            <person name="La Ragione R."/>
            <person name="Hildebrand F."/>
            <person name="Pallen M.J."/>
        </authorList>
    </citation>
    <scope>NUCLEOTIDE SEQUENCE</scope>
    <source>
        <strain evidence="1">ChiGjej4B4-7305</strain>
    </source>
</reference>
<accession>A0A9D2EGU0</accession>
<dbReference type="NCBIfam" id="TIGR04088">
    <property type="entry name" value="cognate_SipW"/>
    <property type="match status" value="1"/>
</dbReference>
<reference evidence="1" key="2">
    <citation type="submission" date="2021-04" db="EMBL/GenBank/DDBJ databases">
        <authorList>
            <person name="Gilroy R."/>
        </authorList>
    </citation>
    <scope>NUCLEOTIDE SEQUENCE</scope>
    <source>
        <strain evidence="1">ChiGjej4B4-7305</strain>
    </source>
</reference>
<proteinExistence type="predicted"/>
<dbReference type="InterPro" id="IPR023833">
    <property type="entry name" value="Signal_pept_SipW-depend-type"/>
</dbReference>
<evidence type="ECO:0000313" key="1">
    <source>
        <dbReference type="EMBL" id="HIZ37439.1"/>
    </source>
</evidence>
<gene>
    <name evidence="1" type="ORF">H9815_16810</name>
</gene>
<evidence type="ECO:0000313" key="2">
    <source>
        <dbReference type="Proteomes" id="UP000824037"/>
    </source>
</evidence>
<name>A0A9D2EGU0_9MICO</name>